<evidence type="ECO:0000259" key="2">
    <source>
        <dbReference type="Pfam" id="PF00534"/>
    </source>
</evidence>
<dbReference type="AlphaFoldDB" id="A0A1F5WTI7"/>
<comment type="caution">
    <text evidence="3">The sequence shown here is derived from an EMBL/GenBank/DDBJ whole genome shotgun (WGS) entry which is preliminary data.</text>
</comment>
<feature type="domain" description="Glycosyl transferase family 1" evidence="2">
    <location>
        <begin position="182"/>
        <end position="350"/>
    </location>
</feature>
<dbReference type="Proteomes" id="UP000178425">
    <property type="component" value="Unassembled WGS sequence"/>
</dbReference>
<evidence type="ECO:0000313" key="4">
    <source>
        <dbReference type="Proteomes" id="UP000178425"/>
    </source>
</evidence>
<proteinExistence type="predicted"/>
<dbReference type="SUPFAM" id="SSF53756">
    <property type="entry name" value="UDP-Glycosyltransferase/glycogen phosphorylase"/>
    <property type="match status" value="1"/>
</dbReference>
<dbReference type="PANTHER" id="PTHR45947">
    <property type="entry name" value="SULFOQUINOVOSYL TRANSFERASE SQD2"/>
    <property type="match status" value="1"/>
</dbReference>
<dbReference type="PANTHER" id="PTHR45947:SF15">
    <property type="entry name" value="TEICHURONIC ACID BIOSYNTHESIS GLYCOSYLTRANSFERASE TUAC-RELATED"/>
    <property type="match status" value="1"/>
</dbReference>
<dbReference type="InterPro" id="IPR001296">
    <property type="entry name" value="Glyco_trans_1"/>
</dbReference>
<name>A0A1F5WTI7_9BACT</name>
<feature type="transmembrane region" description="Helical" evidence="1">
    <location>
        <begin position="58"/>
        <end position="80"/>
    </location>
</feature>
<keyword evidence="1" id="KW-1133">Transmembrane helix</keyword>
<reference evidence="3 4" key="1">
    <citation type="journal article" date="2016" name="Nat. Commun.">
        <title>Thousands of microbial genomes shed light on interconnected biogeochemical processes in an aquifer system.</title>
        <authorList>
            <person name="Anantharaman K."/>
            <person name="Brown C.T."/>
            <person name="Hug L.A."/>
            <person name="Sharon I."/>
            <person name="Castelle C.J."/>
            <person name="Probst A.J."/>
            <person name="Thomas B.C."/>
            <person name="Singh A."/>
            <person name="Wilkins M.J."/>
            <person name="Karaoz U."/>
            <person name="Brodie E.L."/>
            <person name="Williams K.H."/>
            <person name="Hubbard S.S."/>
            <person name="Banfield J.F."/>
        </authorList>
    </citation>
    <scope>NUCLEOTIDE SEQUENCE [LARGE SCALE GENOMIC DNA]</scope>
</reference>
<protein>
    <recommendedName>
        <fullName evidence="2">Glycosyl transferase family 1 domain-containing protein</fullName>
    </recommendedName>
</protein>
<keyword evidence="1" id="KW-0812">Transmembrane</keyword>
<dbReference type="GO" id="GO:0016757">
    <property type="term" value="F:glycosyltransferase activity"/>
    <property type="evidence" value="ECO:0007669"/>
    <property type="project" value="InterPro"/>
</dbReference>
<evidence type="ECO:0000256" key="1">
    <source>
        <dbReference type="SAM" id="Phobius"/>
    </source>
</evidence>
<gene>
    <name evidence="3" type="ORF">A2W54_03950</name>
</gene>
<sequence length="371" mass="42856">MPAHKSKLVYILPEYNPDIGSHFYHVSELLEQAASSVDIFLVIEKGKVKPDVPEFKGIYLQKCSFFIFRYFELWLVLFWLRCRGWKTFWVHYSIIAGIVALDINSILGGRNFYWHCGMAWLYKMNPLKQMFFRVVLRYSTLVTGTEGMKQMYIRRYGLIEEKVKVMPNWIHLERFAQWKEKKEEARNMLGIPKEKKVVLFVHHLSKRKGVHRIVPVAQRLLDIADILFLVVGSGPEEEYLKSEIKLLSAGKEKLENSIRLEGSVPNKEIPKYLAAADIFFMPSDEEGFPRSLLEAMAMGVPFVASNVGGIPEIIPSDAQAYITNPEDIEGYANKIKALLTQDSSIATMFKRHAEQYGINRVLPRFLNILKF</sequence>
<dbReference type="CDD" id="cd03801">
    <property type="entry name" value="GT4_PimA-like"/>
    <property type="match status" value="1"/>
</dbReference>
<dbReference type="EMBL" id="MFHI01000014">
    <property type="protein sequence ID" value="OGF78958.1"/>
    <property type="molecule type" value="Genomic_DNA"/>
</dbReference>
<accession>A0A1F5WTI7</accession>
<evidence type="ECO:0000313" key="3">
    <source>
        <dbReference type="EMBL" id="OGF78958.1"/>
    </source>
</evidence>
<feature type="transmembrane region" description="Helical" evidence="1">
    <location>
        <begin position="87"/>
        <end position="107"/>
    </location>
</feature>
<organism evidence="3 4">
    <name type="scientific">Candidatus Giovannonibacteria bacterium RIFCSPHIGHO2_02_43_13</name>
    <dbReference type="NCBI Taxonomy" id="1798330"/>
    <lineage>
        <taxon>Bacteria</taxon>
        <taxon>Candidatus Giovannoniibacteriota</taxon>
    </lineage>
</organism>
<dbReference type="Pfam" id="PF00534">
    <property type="entry name" value="Glycos_transf_1"/>
    <property type="match status" value="1"/>
</dbReference>
<keyword evidence="1" id="KW-0472">Membrane</keyword>
<dbReference type="InterPro" id="IPR050194">
    <property type="entry name" value="Glycosyltransferase_grp1"/>
</dbReference>
<dbReference type="Gene3D" id="3.40.50.2000">
    <property type="entry name" value="Glycogen Phosphorylase B"/>
    <property type="match status" value="2"/>
</dbReference>